<feature type="repeat" description="ANK" evidence="3">
    <location>
        <begin position="730"/>
        <end position="762"/>
    </location>
</feature>
<feature type="domain" description="Nephrocystin 3-like N-terminal" evidence="5">
    <location>
        <begin position="177"/>
        <end position="327"/>
    </location>
</feature>
<dbReference type="PANTHER" id="PTHR24198:SF165">
    <property type="entry name" value="ANKYRIN REPEAT-CONTAINING PROTEIN-RELATED"/>
    <property type="match status" value="1"/>
</dbReference>
<evidence type="ECO:0000256" key="3">
    <source>
        <dbReference type="PROSITE-ProRule" id="PRU00023"/>
    </source>
</evidence>
<organism evidence="6 7">
    <name type="scientific">Rhinocladiella mackenziei CBS 650.93</name>
    <dbReference type="NCBI Taxonomy" id="1442369"/>
    <lineage>
        <taxon>Eukaryota</taxon>
        <taxon>Fungi</taxon>
        <taxon>Dikarya</taxon>
        <taxon>Ascomycota</taxon>
        <taxon>Pezizomycotina</taxon>
        <taxon>Eurotiomycetes</taxon>
        <taxon>Chaetothyriomycetidae</taxon>
        <taxon>Chaetothyriales</taxon>
        <taxon>Herpotrichiellaceae</taxon>
        <taxon>Rhinocladiella</taxon>
    </lineage>
</organism>
<dbReference type="EMBL" id="KN847484">
    <property type="protein sequence ID" value="KIX00054.1"/>
    <property type="molecule type" value="Genomic_DNA"/>
</dbReference>
<reference evidence="6 7" key="1">
    <citation type="submission" date="2015-01" db="EMBL/GenBank/DDBJ databases">
        <title>The Genome Sequence of Rhinocladiella mackenzie CBS 650.93.</title>
        <authorList>
            <consortium name="The Broad Institute Genomics Platform"/>
            <person name="Cuomo C."/>
            <person name="de Hoog S."/>
            <person name="Gorbushina A."/>
            <person name="Stielow B."/>
            <person name="Teixiera M."/>
            <person name="Abouelleil A."/>
            <person name="Chapman S.B."/>
            <person name="Priest M."/>
            <person name="Young S.K."/>
            <person name="Wortman J."/>
            <person name="Nusbaum C."/>
            <person name="Birren B."/>
        </authorList>
    </citation>
    <scope>NUCLEOTIDE SEQUENCE [LARGE SCALE GENOMIC DNA]</scope>
    <source>
        <strain evidence="6 7">CBS 650.93</strain>
    </source>
</reference>
<evidence type="ECO:0000313" key="7">
    <source>
        <dbReference type="Proteomes" id="UP000053617"/>
    </source>
</evidence>
<feature type="repeat" description="ANK" evidence="3">
    <location>
        <begin position="999"/>
        <end position="1031"/>
    </location>
</feature>
<dbReference type="PRINTS" id="PR01415">
    <property type="entry name" value="ANKYRIN"/>
</dbReference>
<sequence length="1564" mass="173639">MAELIGVASGIAGLVNLTLTVSQVSYEYMQKVRNAPRSTSRYLQEVLALSAALLRVQETLSLPGVESTFSSDKDLLPKSLIAECRKELETTNFTSKVHAFAWPFEEKETKEIVEKLARWSNIFNSIVTTCSLRISNATLTAAQADRDESRRTIVLDWIYSNPSAINNNDVFRNYCEDTCSWILDDRKFRRWHDEGGKSLFCTGGPGVGKTTLASFLVNHLTSTMSATARVLYHYFDFRAEHQYHTGVAVVRNLLRQLLENDDHLPEQVLCLYEKAGQTKTEPTDKVWIDTLCKLIPSSPQVYVMIDGFDECPDHLGLSRFFRHLKQTAAKTYVAGRAPIDLPVDSTGHRWVEIIAPKSDLATFIKSCLEEDEELESLLTESLRDEVVETLIDYADGVKVFLLVKMALDNFTGFTTVRQIRKALLNVPKNLRSAHQATLDRILSGPAAKRDLALKTLAWVLRTKRPLTLTELLHALALEPDDVEVDPENLTTPKTVIGACLGYIEHRESNDLVQFTHATVEEYLDYYRTDIFQRYDLEIARSCVNYLAQPAFAREPCRTLDAMVTLLTDYPLLGYAASHWGAHAAKYQKDLTVEISKLLQSQNSVSNVAQVFHYLRRTKGQLVKAAFAELPQAFGKMHLLALWGLKDITALESPSDNEITAPDSLGRTPLHWAAARGHHAMLDFLVSRGAHIESRDLRRWTPLFWAIFWSPLDALRYLVDQGANIQAKDMDGNTPLHIAVSRANPEICDVLLRRNADWSVKSFRGSSPFDLALRSQVPEIASMFLDLMKPHPMSVMAGHTFEETVLERAVAWFPAAPNSVFRATLEGETTAAERSDWPRPLLPRLTHYKEELQQKDPSRLTSIGLEISHSWFAEDLINQNDYVAGVLAYAILTEHTEMVKALIDTGVDLNKPWPRTYARIQDQQFPVLLASYTGNVELINMLRGKISHAFGLAKLIRAHQSRHWHSADQTTGSTTEVKTSLDLAESLVQNGGDVNLPDRLGNTPLHDSVQTGQVEAVRKLIQLGADVSIRANKESHYGGERFSDGDGTEPKLHFDGHTPFTLACMNHELDIASALRDAGAVLPEGMDLRQPLKRAIADGDRTALRVLFSFGSASLVAGSDADEIPLLIVAVRSLQWVVDGRGQVESDFRRPFIKSHEHVDPLEAPEKYRFVIELLLSVGQDPNATDDNGRTALLESLEYDFNKDTVNILLNHGANVHASDNRGMNALHVAAAAGFIPFVKLMLSHTSNDDNTPLSLAAANGHEDVVRLLLEQDSLDSGTKNRHDWLRLSQCYNAIKSRDVERFRDLSCQILPPAFVDRAGQTLLHLAADTGIEEMVSILISLGADVNAQNIRGDTSLHIAAASETPNPAVIRLLVNSGADMEARNYPGNSYGIYRIPHDASALHLAAYTSNLEIVEALLDCFVPRFGKEKALGREKGVQGSPQPMRAGSEPVSSLSSPATSRSPSRERYRHWEPPYIDLTSDRCGRTALMCAVEAGDVATVKYLLEMGANVNASGGRGSWGFNALDLALSAQKNSDLDGTGQTANATKSEMVELLESHGAEVFDW</sequence>
<feature type="repeat" description="ANK" evidence="3">
    <location>
        <begin position="1318"/>
        <end position="1350"/>
    </location>
</feature>
<feature type="repeat" description="ANK" evidence="3">
    <location>
        <begin position="1187"/>
        <end position="1220"/>
    </location>
</feature>
<protein>
    <recommendedName>
        <fullName evidence="5">Nephrocystin 3-like N-terminal domain-containing protein</fullName>
    </recommendedName>
</protein>
<evidence type="ECO:0000256" key="1">
    <source>
        <dbReference type="ARBA" id="ARBA00022737"/>
    </source>
</evidence>
<feature type="repeat" description="ANK" evidence="3">
    <location>
        <begin position="697"/>
        <end position="729"/>
    </location>
</feature>
<dbReference type="Gene3D" id="1.25.40.20">
    <property type="entry name" value="Ankyrin repeat-containing domain"/>
    <property type="match status" value="5"/>
</dbReference>
<dbReference type="Pfam" id="PF24883">
    <property type="entry name" value="NPHP3_N"/>
    <property type="match status" value="1"/>
</dbReference>
<accession>A0A0D2I2U0</accession>
<evidence type="ECO:0000256" key="2">
    <source>
        <dbReference type="ARBA" id="ARBA00023043"/>
    </source>
</evidence>
<dbReference type="Proteomes" id="UP000053617">
    <property type="component" value="Unassembled WGS sequence"/>
</dbReference>
<dbReference type="Gene3D" id="3.40.50.300">
    <property type="entry name" value="P-loop containing nucleotide triphosphate hydrolases"/>
    <property type="match status" value="1"/>
</dbReference>
<keyword evidence="2 3" id="KW-0040">ANK repeat</keyword>
<evidence type="ECO:0000256" key="4">
    <source>
        <dbReference type="SAM" id="MobiDB-lite"/>
    </source>
</evidence>
<dbReference type="PROSITE" id="PS50088">
    <property type="entry name" value="ANK_REPEAT"/>
    <property type="match status" value="10"/>
</dbReference>
<dbReference type="Pfam" id="PF00023">
    <property type="entry name" value="Ank"/>
    <property type="match status" value="3"/>
</dbReference>
<dbReference type="SUPFAM" id="SSF48403">
    <property type="entry name" value="Ankyrin repeat"/>
    <property type="match status" value="4"/>
</dbReference>
<feature type="repeat" description="ANK" evidence="3">
    <location>
        <begin position="1351"/>
        <end position="1385"/>
    </location>
</feature>
<proteinExistence type="predicted"/>
<dbReference type="RefSeq" id="XP_013266944.1">
    <property type="nucleotide sequence ID" value="XM_013411490.1"/>
</dbReference>
<dbReference type="InterPro" id="IPR056884">
    <property type="entry name" value="NPHP3-like_N"/>
</dbReference>
<feature type="compositionally biased region" description="Low complexity" evidence="4">
    <location>
        <begin position="1448"/>
        <end position="1462"/>
    </location>
</feature>
<feature type="repeat" description="ANK" evidence="3">
    <location>
        <begin position="1397"/>
        <end position="1419"/>
    </location>
</feature>
<feature type="region of interest" description="Disordered" evidence="4">
    <location>
        <begin position="1432"/>
        <end position="1468"/>
    </location>
</feature>
<dbReference type="OrthoDB" id="4160516at2759"/>
<dbReference type="InterPro" id="IPR036770">
    <property type="entry name" value="Ankyrin_rpt-contain_sf"/>
</dbReference>
<dbReference type="PROSITE" id="PS50297">
    <property type="entry name" value="ANK_REP_REGION"/>
    <property type="match status" value="8"/>
</dbReference>
<keyword evidence="1" id="KW-0677">Repeat</keyword>
<evidence type="ECO:0000313" key="6">
    <source>
        <dbReference type="EMBL" id="KIX00054.1"/>
    </source>
</evidence>
<gene>
    <name evidence="6" type="ORF">Z518_10981</name>
</gene>
<dbReference type="HOGENOM" id="CLU_000288_34_15_1"/>
<dbReference type="InterPro" id="IPR002110">
    <property type="entry name" value="Ankyrin_rpt"/>
</dbReference>
<dbReference type="STRING" id="1442369.A0A0D2I2U0"/>
<dbReference type="VEuPathDB" id="FungiDB:Z518_10981"/>
<feature type="repeat" description="ANK" evidence="3">
    <location>
        <begin position="1248"/>
        <end position="1270"/>
    </location>
</feature>
<keyword evidence="7" id="KW-1185">Reference proteome</keyword>
<evidence type="ECO:0000259" key="5">
    <source>
        <dbReference type="Pfam" id="PF24883"/>
    </source>
</evidence>
<name>A0A0D2I2U0_9EURO</name>
<dbReference type="PANTHER" id="PTHR24198">
    <property type="entry name" value="ANKYRIN REPEAT AND PROTEIN KINASE DOMAIN-CONTAINING PROTEIN"/>
    <property type="match status" value="1"/>
</dbReference>
<dbReference type="SMART" id="SM00248">
    <property type="entry name" value="ANK"/>
    <property type="match status" value="16"/>
</dbReference>
<feature type="repeat" description="ANK" evidence="3">
    <location>
        <begin position="664"/>
        <end position="696"/>
    </location>
</feature>
<dbReference type="GeneID" id="25299052"/>
<feature type="repeat" description="ANK" evidence="3">
    <location>
        <begin position="1483"/>
        <end position="1515"/>
    </location>
</feature>
<dbReference type="SUPFAM" id="SSF52540">
    <property type="entry name" value="P-loop containing nucleoside triphosphate hydrolases"/>
    <property type="match status" value="1"/>
</dbReference>
<dbReference type="Pfam" id="PF12796">
    <property type="entry name" value="Ank_2"/>
    <property type="match status" value="3"/>
</dbReference>
<dbReference type="InterPro" id="IPR027417">
    <property type="entry name" value="P-loop_NTPase"/>
</dbReference>